<proteinExistence type="predicted"/>
<dbReference type="UCSC" id="uc059yqa.1">
    <property type="organism name" value="human"/>
</dbReference>
<dbReference type="HOGENOM" id="CLU_2800598_0_0_1"/>
<feature type="non-terminal residue" evidence="2">
    <location>
        <position position="1"/>
    </location>
</feature>
<evidence type="ECO:0000256" key="1">
    <source>
        <dbReference type="SAM" id="MobiDB-lite"/>
    </source>
</evidence>
<dbReference type="AlphaFoldDB" id="H3BQG0"/>
<dbReference type="OrthoDB" id="9838277at2759"/>
<dbReference type="Proteomes" id="UP000005640">
    <property type="component" value="Chromosome 16"/>
</dbReference>
<dbReference type="ChiTaRS" id="SPATA33">
    <property type="organism name" value="human"/>
</dbReference>
<reference evidence="2 3" key="2">
    <citation type="journal article" date="2004" name="Nature">
        <title>Finishing the euchromatic sequence of the human genome.</title>
        <authorList>
            <consortium name="International Human Genome Sequencing Consortium"/>
        </authorList>
    </citation>
    <scope>NUCLEOTIDE SEQUENCE [LARGE SCALE GENOMIC DNA]</scope>
</reference>
<dbReference type="OpenTargets" id="ENSG00000167523"/>
<dbReference type="EMBL" id="KF459565">
    <property type="status" value="NOT_ANNOTATED_CDS"/>
    <property type="molecule type" value="Genomic_DNA"/>
</dbReference>
<feature type="region of interest" description="Disordered" evidence="1">
    <location>
        <begin position="31"/>
        <end position="68"/>
    </location>
</feature>
<evidence type="ECO:0000313" key="3">
    <source>
        <dbReference type="Proteomes" id="UP000005640"/>
    </source>
</evidence>
<organism evidence="2 3">
    <name type="scientific">Homo sapiens</name>
    <name type="common">Human</name>
    <dbReference type="NCBI Taxonomy" id="9606"/>
    <lineage>
        <taxon>Eukaryota</taxon>
        <taxon>Metazoa</taxon>
        <taxon>Chordata</taxon>
        <taxon>Craniata</taxon>
        <taxon>Vertebrata</taxon>
        <taxon>Euteleostomi</taxon>
        <taxon>Mammalia</taxon>
        <taxon>Eutheria</taxon>
        <taxon>Euarchontoglires</taxon>
        <taxon>Primates</taxon>
        <taxon>Haplorrhini</taxon>
        <taxon>Catarrhini</taxon>
        <taxon>Hominidae</taxon>
        <taxon>Homo</taxon>
    </lineage>
</organism>
<dbReference type="ExpressionAtlas" id="H3BQG0">
    <property type="expression patterns" value="baseline and differential"/>
</dbReference>
<reference evidence="2 3" key="1">
    <citation type="journal article" date="2001" name="Nature">
        <title>Initial sequencing and analysis of the human genome.</title>
        <authorList>
            <consortium name="International Human Genome Sequencing Consortium"/>
            <person name="Lander E.S."/>
            <person name="Linton L.M."/>
            <person name="Birren B."/>
            <person name="Nusbaum C."/>
            <person name="Zody M.C."/>
            <person name="Baldwin J."/>
            <person name="Devon K."/>
            <person name="Dewar K."/>
            <person name="Doyle M."/>
            <person name="FitzHugh W."/>
            <person name="Funke R."/>
            <person name="Gage D."/>
            <person name="Harris K."/>
            <person name="Heaford A."/>
            <person name="Howland J."/>
            <person name="Kann L."/>
            <person name="Lehoczky J."/>
            <person name="LeVine R."/>
            <person name="McEwan P."/>
            <person name="McKernan K."/>
            <person name="Meldrim J."/>
            <person name="Mesirov J.P."/>
            <person name="Miranda C."/>
            <person name="Morris W."/>
            <person name="Naylor J."/>
            <person name="Raymond C."/>
            <person name="Rosetti M."/>
            <person name="Santos R."/>
            <person name="Sheridan A."/>
            <person name="Sougnez C."/>
            <person name="Stange-Thomann N."/>
            <person name="Stojanovic N."/>
            <person name="Subramanian A."/>
            <person name="Wyman D."/>
            <person name="Rogers J."/>
            <person name="Sulston J."/>
            <person name="Ainscough R."/>
            <person name="Beck S."/>
            <person name="Bentley D."/>
            <person name="Burton J."/>
            <person name="Clee C."/>
            <person name="Carter N."/>
            <person name="Coulson A."/>
            <person name="Deadman R."/>
            <person name="Deloukas P."/>
            <person name="Dunham A."/>
            <person name="Dunham I."/>
            <person name="Durbin R."/>
            <person name="French L."/>
            <person name="Grafham D."/>
            <person name="Gregory S."/>
            <person name="Hubbard T."/>
            <person name="Humphray S."/>
            <person name="Hunt A."/>
            <person name="Jones M."/>
            <person name="Lloyd C."/>
            <person name="McMurray A."/>
            <person name="Matthews L."/>
            <person name="Mercer S."/>
            <person name="Milne S."/>
            <person name="Mullikin J.C."/>
            <person name="Mungall A."/>
            <person name="Plumb R."/>
            <person name="Ross M."/>
            <person name="Shownkeen R."/>
            <person name="Sims S."/>
            <person name="Waterston R.H."/>
            <person name="Wilson R.K."/>
            <person name="Hillier L.W."/>
            <person name="McPherson J.D."/>
            <person name="Marra M.A."/>
            <person name="Mardis E.R."/>
            <person name="Fulton L.A."/>
            <person name="Chinwalla A.T."/>
            <person name="Pepin K.H."/>
            <person name="Gish W.R."/>
            <person name="Chissoe S.L."/>
            <person name="Wendl M.C."/>
            <person name="Delehaunty K.D."/>
            <person name="Miner T.L."/>
            <person name="Delehaunty A."/>
            <person name="Kramer J.B."/>
            <person name="Cook L.L."/>
            <person name="Fulton R.S."/>
            <person name="Johnson D.L."/>
            <person name="Minx P.J."/>
            <person name="Clifton S.W."/>
            <person name="Hawkins T."/>
            <person name="Branscomb E."/>
            <person name="Predki P."/>
            <person name="Richardson P."/>
            <person name="Wenning S."/>
            <person name="Slezak T."/>
            <person name="Doggett N."/>
            <person name="Cheng J.F."/>
            <person name="Olsen A."/>
            <person name="Lucas S."/>
            <person name="Elkin C."/>
            <person name="Uberbacher E."/>
            <person name="Frazier M."/>
            <person name="Gibbs R.A."/>
            <person name="Muzny D.M."/>
            <person name="Scherer S.E."/>
            <person name="Bouck J.B."/>
            <person name="Sodergren E.J."/>
            <person name="Worley K.C."/>
            <person name="Rives C.M."/>
            <person name="Gorrell J.H."/>
            <person name="Metzker M.L."/>
            <person name="Naylor S.L."/>
            <person name="Kucherlapati R.S."/>
            <person name="Nelson D.L."/>
            <person name="Weinstock G.M."/>
            <person name="Sakaki Y."/>
            <person name="Fujiyama A."/>
            <person name="Hattori M."/>
            <person name="Yada T."/>
            <person name="Toyoda A."/>
            <person name="Itoh T."/>
            <person name="Kawagoe C."/>
            <person name="Watanabe H."/>
            <person name="Totoki Y."/>
            <person name="Taylor T."/>
            <person name="Weissenbach J."/>
            <person name="Heilig R."/>
            <person name="Saurin W."/>
            <person name="Artiguenave F."/>
            <person name="Brottier P."/>
            <person name="Bruls T."/>
            <person name="Pelletier E."/>
            <person name="Robert C."/>
            <person name="Wincker P."/>
            <person name="Smith D.R."/>
            <person name="Doucette-Stamm L."/>
            <person name="Rubenfield M."/>
            <person name="Weinstock K."/>
            <person name="Lee H.M."/>
            <person name="Dubois J."/>
            <person name="Rosenthal A."/>
            <person name="Platzer M."/>
            <person name="Nyakatura G."/>
            <person name="Taudien S."/>
            <person name="Rump A."/>
            <person name="Yang H."/>
            <person name="Yu J."/>
            <person name="Wang J."/>
            <person name="Huang G."/>
            <person name="Gu J."/>
            <person name="Hood L."/>
            <person name="Rowen L."/>
            <person name="Madan A."/>
            <person name="Qin S."/>
            <person name="Davis R.W."/>
            <person name="Federspiel N.A."/>
            <person name="Abola A.P."/>
            <person name="Proctor M.J."/>
            <person name="Myers R.M."/>
            <person name="Schmutz J."/>
            <person name="Dickson M."/>
            <person name="Grimwood J."/>
            <person name="Cox D.R."/>
            <person name="Olson M.V."/>
            <person name="Kaul R."/>
            <person name="Raymond C."/>
            <person name="Shimizu N."/>
            <person name="Kawasaki K."/>
            <person name="Minoshima S."/>
            <person name="Evans G.A."/>
            <person name="Athanasiou M."/>
            <person name="Schultz R."/>
            <person name="Roe B.A."/>
            <person name="Chen F."/>
            <person name="Pan H."/>
            <person name="Ramser J."/>
            <person name="Lehrach H."/>
            <person name="Reinhardt R."/>
            <person name="McCombie W.R."/>
            <person name="de la Bastide M."/>
            <person name="Dedhia N."/>
            <person name="Blocker H."/>
            <person name="Hornischer K."/>
            <person name="Nordsiek G."/>
            <person name="Agarwala R."/>
            <person name="Aravind L."/>
            <person name="Bailey J.A."/>
            <person name="Bateman A."/>
            <person name="Batzoglou S."/>
            <person name="Birney E."/>
            <person name="Bork P."/>
            <person name="Brown D.G."/>
            <person name="Burge C.B."/>
            <person name="Cerutti L."/>
            <person name="Chen H.C."/>
            <person name="Church D."/>
            <person name="Clamp M."/>
            <person name="Copley R.R."/>
            <person name="Doerks T."/>
            <person name="Eddy S.R."/>
            <person name="Eichler E.E."/>
            <person name="Furey T.S."/>
            <person name="Galagan J."/>
            <person name="Gilbert J.G."/>
            <person name="Harmon C."/>
            <person name="Hayashizaki Y."/>
            <person name="Haussler D."/>
            <person name="Hermjakob H."/>
            <person name="Hokamp K."/>
            <person name="Jang W."/>
            <person name="Johnson L.S."/>
            <person name="Jones T.A."/>
            <person name="Kasif S."/>
            <person name="Kaspryzk A."/>
            <person name="Kennedy S."/>
            <person name="Kent W.J."/>
            <person name="Kitts P."/>
            <person name="Koonin E.V."/>
            <person name="Korf I."/>
            <person name="Kulp D."/>
            <person name="Lancet D."/>
            <person name="Lowe T.M."/>
            <person name="McLysaght A."/>
            <person name="Mikkelsen T."/>
            <person name="Moran J.V."/>
            <person name="Mulder N."/>
            <person name="Pollara V.J."/>
            <person name="Ponting C.P."/>
            <person name="Schuler G."/>
            <person name="Schultz J."/>
            <person name="Slater G."/>
            <person name="Smit A.F."/>
            <person name="Stupka E."/>
            <person name="Szustakowski J."/>
            <person name="Thierry-Mieg D."/>
            <person name="Thierry-Mieg J."/>
            <person name="Wagner L."/>
            <person name="Wallis J."/>
            <person name="Wheeler R."/>
            <person name="Williams A."/>
            <person name="Wolf Y.I."/>
            <person name="Wolfe K.H."/>
            <person name="Yang S.P."/>
            <person name="Yeh R.F."/>
            <person name="Collins F."/>
            <person name="Guyer M.S."/>
            <person name="Peterson J."/>
            <person name="Felsenfeld A."/>
            <person name="Wetterstrand K.A."/>
            <person name="Patrinos A."/>
            <person name="Morgan M.J."/>
            <person name="de Jong P."/>
            <person name="Catanese J.J."/>
            <person name="Osoegawa K."/>
            <person name="Shizuya H."/>
            <person name="Choi S."/>
            <person name="Chen Y.J."/>
        </authorList>
    </citation>
    <scope>NUCLEOTIDE SEQUENCE [LARGE SCALE GENOMIC DNA]</scope>
</reference>
<feature type="region of interest" description="Disordered" evidence="1">
    <location>
        <begin position="1"/>
        <end position="20"/>
    </location>
</feature>
<dbReference type="EMBL" id="AC010538">
    <property type="status" value="NOT_ANNOTATED_CDS"/>
    <property type="molecule type" value="Genomic_DNA"/>
</dbReference>
<dbReference type="Ensembl" id="ENST00000565890.1">
    <property type="protein sequence ID" value="ENSP00000455761.1"/>
    <property type="gene ID" value="ENSG00000167523.15"/>
</dbReference>
<reference evidence="2" key="5">
    <citation type="submission" date="2025-09" db="UniProtKB">
        <authorList>
            <consortium name="Ensembl"/>
        </authorList>
    </citation>
    <scope>IDENTIFICATION</scope>
</reference>
<protein>
    <submittedName>
        <fullName evidence="2">Spermatogenesis associated 33</fullName>
    </submittedName>
</protein>
<dbReference type="Bgee" id="ENSG00000167523">
    <property type="expression patterns" value="Expressed in sperm and 119 other cell types or tissues"/>
</dbReference>
<dbReference type="VEuPathDB" id="HostDB:ENSG00000167523"/>
<gene>
    <name evidence="2" type="primary">SPATA33</name>
</gene>
<accession>H3BQG0</accession>
<dbReference type="GeneTree" id="ENSGT00390000014546"/>
<dbReference type="HGNC" id="HGNC:26463">
    <property type="gene designation" value="SPATA33"/>
</dbReference>
<keyword evidence="3" id="KW-1185">Reference proteome</keyword>
<reference evidence="2" key="4">
    <citation type="submission" date="2025-08" db="UniProtKB">
        <authorList>
            <consortium name="Ensembl"/>
        </authorList>
    </citation>
    <scope>IDENTIFICATION</scope>
</reference>
<name>H3BQG0_HUMAN</name>
<evidence type="ECO:0000313" key="2">
    <source>
        <dbReference type="Ensembl" id="ENSP00000455761.1"/>
    </source>
</evidence>
<sequence length="68" mass="7384">TFCESLPAPRPRRCGDPGLRRRGRWAHPWAFPKAKRNPGKVKEAQALGSPRLRPWARAQGGAGLGGAV</sequence>
<reference evidence="2 3" key="3">
    <citation type="journal article" date="2004" name="Nature">
        <title>The sequence and analysis of duplication-rich human chromosome 16.</title>
        <authorList>
            <person name="Martin J."/>
            <person name="Han C."/>
            <person name="Gordon L.A."/>
            <person name="Terry A."/>
            <person name="Prabhakar S."/>
            <person name="She X."/>
            <person name="Xie G."/>
            <person name="Hellsten U."/>
            <person name="Chan Y.M."/>
            <person name="Altherr M."/>
            <person name="Couronne O."/>
            <person name="Aerts A."/>
            <person name="Bajorek E."/>
            <person name="Black S."/>
            <person name="Blumer H."/>
            <person name="Branscomb E."/>
            <person name="Brown N.C."/>
            <person name="Bruno W.J."/>
            <person name="Buckingham J.M."/>
            <person name="Callen D.F."/>
            <person name="Campbell C.S."/>
            <person name="Campbell M.L."/>
            <person name="Campbell E.W."/>
            <person name="Caoile C."/>
            <person name="Challacombe J.F."/>
            <person name="Chasteen L.A."/>
            <person name="Chertkov O."/>
            <person name="Chi H.C."/>
            <person name="Christensen M."/>
            <person name="Clark L.M."/>
            <person name="Cohn J.D."/>
            <person name="Denys M."/>
            <person name="Detter J.C."/>
            <person name="Dickson M."/>
            <person name="Dimitrijevic-Bussod M."/>
            <person name="Escobar J."/>
            <person name="Fawcett J.J."/>
            <person name="Flowers D."/>
            <person name="Fotopulos D."/>
            <person name="Glavina T."/>
            <person name="Gomez M."/>
            <person name="Gonzales E."/>
            <person name="Goodstein D."/>
            <person name="Goodwin L.A."/>
            <person name="Grady D.L."/>
            <person name="Grigoriev I."/>
            <person name="Groza M."/>
            <person name="Hammon N."/>
            <person name="Hawkins T."/>
            <person name="Haydu L."/>
            <person name="Hildebrand C.E."/>
            <person name="Huang W."/>
            <person name="Israni S."/>
            <person name="Jett J."/>
            <person name="Jewett P.B."/>
            <person name="Kadner K."/>
            <person name="Kimball H."/>
            <person name="Kobayashi A."/>
            <person name="Krawczyk M.C."/>
            <person name="Leyba T."/>
            <person name="Longmire J.L."/>
            <person name="Lopez F."/>
            <person name="Lou Y."/>
            <person name="Lowry S."/>
            <person name="Ludeman T."/>
            <person name="Manohar C.F."/>
            <person name="Mark G.A."/>
            <person name="McMurray K.L."/>
            <person name="Meincke L.J."/>
            <person name="Morgan J."/>
            <person name="Moyzis R.K."/>
            <person name="Mundt M.O."/>
            <person name="Munk A.C."/>
            <person name="Nandkeshwar R.D."/>
            <person name="Pitluck S."/>
            <person name="Pollard M."/>
            <person name="Predki P."/>
            <person name="Parson-Quintana B."/>
            <person name="Ramirez L."/>
            <person name="Rash S."/>
            <person name="Retterer J."/>
            <person name="Ricke D.O."/>
            <person name="Robinson D.L."/>
            <person name="Rodriguez A."/>
            <person name="Salamov A."/>
            <person name="Saunders E.H."/>
            <person name="Scott D."/>
            <person name="Shough T."/>
            <person name="Stallings R.L."/>
            <person name="Stalvey M."/>
            <person name="Sutherland R.D."/>
            <person name="Tapia R."/>
            <person name="Tesmer J.G."/>
            <person name="Thayer N."/>
            <person name="Thompson L.S."/>
            <person name="Tice H."/>
            <person name="Torney D.C."/>
            <person name="Tran-Gyamfi M."/>
            <person name="Tsai M."/>
            <person name="Ulanovsky L.E."/>
            <person name="Ustaszewska A."/>
            <person name="Vo N."/>
            <person name="White P.S."/>
            <person name="Williams A.L."/>
            <person name="Wills P.L."/>
            <person name="Wu J.R."/>
            <person name="Wu K."/>
            <person name="Yang J."/>
            <person name="Dejong P."/>
            <person name="Bruce D."/>
            <person name="Doggett N.A."/>
            <person name="Deaven L."/>
            <person name="Schmutz J."/>
            <person name="Grimwood J."/>
            <person name="Richardson P."/>
            <person name="Rokhsar D.S."/>
            <person name="Eichler E.E."/>
            <person name="Gilna P."/>
            <person name="Lucas S.M."/>
            <person name="Myers R.M."/>
            <person name="Rubin E.M."/>
            <person name="Pennacchio L.A."/>
        </authorList>
    </citation>
    <scope>NUCLEOTIDE SEQUENCE [LARGE SCALE GENOMIC DNA]</scope>
</reference>